<comment type="caution">
    <text evidence="1">The sequence shown here is derived from an EMBL/GenBank/DDBJ whole genome shotgun (WGS) entry which is preliminary data.</text>
</comment>
<dbReference type="NCBIfam" id="NF038048">
    <property type="entry name" value="DIP1984_fam"/>
    <property type="match status" value="1"/>
</dbReference>
<dbReference type="Proteomes" id="UP000635245">
    <property type="component" value="Unassembled WGS sequence"/>
</dbReference>
<evidence type="ECO:0000313" key="1">
    <source>
        <dbReference type="EMBL" id="MBK1783732.1"/>
    </source>
</evidence>
<gene>
    <name evidence="1" type="ORF">JHE00_05275</name>
</gene>
<evidence type="ECO:0000313" key="2">
    <source>
        <dbReference type="Proteomes" id="UP000635245"/>
    </source>
</evidence>
<dbReference type="Gene3D" id="6.10.320.10">
    <property type="match status" value="1"/>
</dbReference>
<name>A0A934V300_9PSEU</name>
<protein>
    <submittedName>
        <fullName evidence="1">DIP1984 family protein</fullName>
    </submittedName>
</protein>
<dbReference type="EMBL" id="JAENJH010000001">
    <property type="protein sequence ID" value="MBK1783732.1"/>
    <property type="molecule type" value="Genomic_DNA"/>
</dbReference>
<dbReference type="Pfam" id="PF20935">
    <property type="entry name" value="DUF6847"/>
    <property type="match status" value="1"/>
</dbReference>
<keyword evidence="2" id="KW-1185">Reference proteome</keyword>
<dbReference type="InterPro" id="IPR047741">
    <property type="entry name" value="DIP1984-like"/>
</dbReference>
<sequence length="152" mass="16628">MTVAEALAIRSATAKRIDQLRARIVGNARYQEGDSPVEDPVALLAEAEQALGELEALIRRINRTNAATSLGEGTITDALARRDVLRQRHSVLTAAADAGAARNEFRHLRSELRTLTALPVSELRVRADQTAAQLRQIDADIQRANWTVTLLP</sequence>
<organism evidence="1 2">
    <name type="scientific">Prauserella cavernicola</name>
    <dbReference type="NCBI Taxonomy" id="2800127"/>
    <lineage>
        <taxon>Bacteria</taxon>
        <taxon>Bacillati</taxon>
        <taxon>Actinomycetota</taxon>
        <taxon>Actinomycetes</taxon>
        <taxon>Pseudonocardiales</taxon>
        <taxon>Pseudonocardiaceae</taxon>
        <taxon>Prauserella</taxon>
    </lineage>
</organism>
<proteinExistence type="predicted"/>
<dbReference type="CDD" id="cd12208">
    <property type="entry name" value="DIP1984-like"/>
    <property type="match status" value="1"/>
</dbReference>
<reference evidence="1" key="1">
    <citation type="submission" date="2020-12" db="EMBL/GenBank/DDBJ databases">
        <title>Prauserella sp. ASG 168, a novel actinomycete isolated from cave rock.</title>
        <authorList>
            <person name="Suriyachadkun C."/>
        </authorList>
    </citation>
    <scope>NUCLEOTIDE SEQUENCE</scope>
    <source>
        <strain evidence="1">ASG 168</strain>
    </source>
</reference>
<accession>A0A934V300</accession>
<dbReference type="AlphaFoldDB" id="A0A934V300"/>